<dbReference type="AlphaFoldDB" id="A0A0B7BZ00"/>
<feature type="non-terminal residue" evidence="1">
    <location>
        <position position="89"/>
    </location>
</feature>
<accession>A0A0B7BZ00</accession>
<dbReference type="EMBL" id="HACG01050721">
    <property type="protein sequence ID" value="CEK97586.1"/>
    <property type="molecule type" value="Transcribed_RNA"/>
</dbReference>
<proteinExistence type="predicted"/>
<sequence length="89" mass="10471">ILSENVRNCLNSMVTKLLHEDNMTSECYLRNCKRDFLVAFLKMVESNVDYLNIELSTAQNKVNWVKEHPSDTQMLAGYKEKRDELFIKI</sequence>
<feature type="non-terminal residue" evidence="1">
    <location>
        <position position="1"/>
    </location>
</feature>
<organism evidence="1">
    <name type="scientific">Arion vulgaris</name>
    <dbReference type="NCBI Taxonomy" id="1028688"/>
    <lineage>
        <taxon>Eukaryota</taxon>
        <taxon>Metazoa</taxon>
        <taxon>Spiralia</taxon>
        <taxon>Lophotrochozoa</taxon>
        <taxon>Mollusca</taxon>
        <taxon>Gastropoda</taxon>
        <taxon>Heterobranchia</taxon>
        <taxon>Euthyneura</taxon>
        <taxon>Panpulmonata</taxon>
        <taxon>Eupulmonata</taxon>
        <taxon>Stylommatophora</taxon>
        <taxon>Helicina</taxon>
        <taxon>Arionoidea</taxon>
        <taxon>Arionidae</taxon>
        <taxon>Arion</taxon>
    </lineage>
</organism>
<reference evidence="1" key="1">
    <citation type="submission" date="2014-12" db="EMBL/GenBank/DDBJ databases">
        <title>Insight into the proteome of Arion vulgaris.</title>
        <authorList>
            <person name="Aradska J."/>
            <person name="Bulat T."/>
            <person name="Smidak R."/>
            <person name="Sarate P."/>
            <person name="Gangsoo J."/>
            <person name="Sialana F."/>
            <person name="Bilban M."/>
            <person name="Lubec G."/>
        </authorList>
    </citation>
    <scope>NUCLEOTIDE SEQUENCE</scope>
    <source>
        <tissue evidence="1">Skin</tissue>
    </source>
</reference>
<gene>
    <name evidence="1" type="primary">ORF216270</name>
</gene>
<evidence type="ECO:0000313" key="1">
    <source>
        <dbReference type="EMBL" id="CEK97586.1"/>
    </source>
</evidence>
<name>A0A0B7BZ00_9EUPU</name>
<protein>
    <submittedName>
        <fullName evidence="1">Uncharacterized protein</fullName>
    </submittedName>
</protein>